<evidence type="ECO:0000313" key="2">
    <source>
        <dbReference type="EMBL" id="GGB48616.1"/>
    </source>
</evidence>
<reference evidence="2" key="2">
    <citation type="submission" date="2020-09" db="EMBL/GenBank/DDBJ databases">
        <authorList>
            <person name="Sun Q."/>
            <person name="Zhou Y."/>
        </authorList>
    </citation>
    <scope>NUCLEOTIDE SEQUENCE</scope>
    <source>
        <strain evidence="2">CGMCC 1.15454</strain>
    </source>
</reference>
<organism evidence="2 3">
    <name type="scientific">Lentibacillus populi</name>
    <dbReference type="NCBI Taxonomy" id="1827502"/>
    <lineage>
        <taxon>Bacteria</taxon>
        <taxon>Bacillati</taxon>
        <taxon>Bacillota</taxon>
        <taxon>Bacilli</taxon>
        <taxon>Bacillales</taxon>
        <taxon>Bacillaceae</taxon>
        <taxon>Lentibacillus</taxon>
    </lineage>
</organism>
<evidence type="ECO:0008006" key="4">
    <source>
        <dbReference type="Google" id="ProtNLM"/>
    </source>
</evidence>
<dbReference type="EMBL" id="BMJD01000023">
    <property type="protein sequence ID" value="GGB48616.1"/>
    <property type="molecule type" value="Genomic_DNA"/>
</dbReference>
<dbReference type="InterPro" id="IPR011852">
    <property type="entry name" value="TRAP_TAXI"/>
</dbReference>
<dbReference type="CDD" id="cd13567">
    <property type="entry name" value="PBP2_TtGluBP"/>
    <property type="match status" value="1"/>
</dbReference>
<dbReference type="PANTHER" id="PTHR42941">
    <property type="entry name" value="SLL1037 PROTEIN"/>
    <property type="match status" value="1"/>
</dbReference>
<name>A0A9W5X640_9BACI</name>
<feature type="signal peptide" evidence="1">
    <location>
        <begin position="1"/>
        <end position="19"/>
    </location>
</feature>
<comment type="caution">
    <text evidence="2">The sequence shown here is derived from an EMBL/GenBank/DDBJ whole genome shotgun (WGS) entry which is preliminary data.</text>
</comment>
<evidence type="ECO:0000256" key="1">
    <source>
        <dbReference type="SAM" id="SignalP"/>
    </source>
</evidence>
<protein>
    <recommendedName>
        <fullName evidence="4">C4-dicarboxylate ABC transporter substrate-binding protein</fullName>
    </recommendedName>
</protein>
<dbReference type="Proteomes" id="UP000621492">
    <property type="component" value="Unassembled WGS sequence"/>
</dbReference>
<sequence>MKKLFPALCLFVVFIVALSACNKNSDGENGDNDAGSDNDQPLKGEFITILTGGSSGVYYPLGGAMAKIYQDMGANANSQSTAASSANATTLNQGKAEIGFSMGDAAADAYEGIDSFAKQGAQKNLRSIASLYPNYLQIVATKESGIKTVEDLKGKNVAVGAPASGTEISAKRVLEAYDMTYDDIEEDFLSFAEGVEGIQNGTIDAVVISSGLPNAGVLELQTNKEIVVVEIAEDKVLEMQKDYNAFFPTTVPKDVYDMEDDVATIGVNNVLLTHKDVSDEMAYQMTKGIFENLDQLKDTHNAAKDINIEEALQNLPAPLHPGAKKYFDEQGITE</sequence>
<dbReference type="Gene3D" id="3.40.190.10">
    <property type="entry name" value="Periplasmic binding protein-like II"/>
    <property type="match status" value="2"/>
</dbReference>
<dbReference type="RefSeq" id="WP_188725385.1">
    <property type="nucleotide sequence ID" value="NZ_BMJD01000023.1"/>
</dbReference>
<dbReference type="SUPFAM" id="SSF53850">
    <property type="entry name" value="Periplasmic binding protein-like II"/>
    <property type="match status" value="1"/>
</dbReference>
<evidence type="ECO:0000313" key="3">
    <source>
        <dbReference type="Proteomes" id="UP000621492"/>
    </source>
</evidence>
<keyword evidence="3" id="KW-1185">Reference proteome</keyword>
<proteinExistence type="predicted"/>
<accession>A0A9W5X640</accession>
<dbReference type="PANTHER" id="PTHR42941:SF1">
    <property type="entry name" value="SLL1037 PROTEIN"/>
    <property type="match status" value="1"/>
</dbReference>
<feature type="chain" id="PRO_5040741644" description="C4-dicarboxylate ABC transporter substrate-binding protein" evidence="1">
    <location>
        <begin position="20"/>
        <end position="334"/>
    </location>
</feature>
<dbReference type="Pfam" id="PF16868">
    <property type="entry name" value="NMT1_3"/>
    <property type="match status" value="1"/>
</dbReference>
<reference evidence="2" key="1">
    <citation type="journal article" date="2014" name="Int. J. Syst. Evol. Microbiol.">
        <title>Complete genome sequence of Corynebacterium casei LMG S-19264T (=DSM 44701T), isolated from a smear-ripened cheese.</title>
        <authorList>
            <consortium name="US DOE Joint Genome Institute (JGI-PGF)"/>
            <person name="Walter F."/>
            <person name="Albersmeier A."/>
            <person name="Kalinowski J."/>
            <person name="Ruckert C."/>
        </authorList>
    </citation>
    <scope>NUCLEOTIDE SEQUENCE</scope>
    <source>
        <strain evidence="2">CGMCC 1.15454</strain>
    </source>
</reference>
<dbReference type="AlphaFoldDB" id="A0A9W5X640"/>
<dbReference type="PROSITE" id="PS51257">
    <property type="entry name" value="PROKAR_LIPOPROTEIN"/>
    <property type="match status" value="1"/>
</dbReference>
<dbReference type="NCBIfam" id="TIGR02122">
    <property type="entry name" value="TRAP_TAXI"/>
    <property type="match status" value="1"/>
</dbReference>
<keyword evidence="1" id="KW-0732">Signal</keyword>
<gene>
    <name evidence="2" type="ORF">GCM10011409_27730</name>
</gene>